<dbReference type="CDD" id="cd00211">
    <property type="entry name" value="PTS_IIA_fru"/>
    <property type="match status" value="1"/>
</dbReference>
<name>W8UPQ6_KLEPN</name>
<sequence>MISSIIFINVFGHDLTQEQEYVQELRMEIIFDPSLIALKQNISRAEEAIELAGSLLARRQICSAEYVNEMLTVYEDFGAAIVIDDGIAMPHARPEKGALQTGFSLVTTATPISFGHDEFDPVSVVIAIAGADADSHIKMIQLIASLIESDIVTFLQQENDVNSVLHFIQKQME</sequence>
<dbReference type="EMBL" id="CP006918">
    <property type="protein sequence ID" value="AHM81075.1"/>
    <property type="molecule type" value="Genomic_DNA"/>
</dbReference>
<keyword evidence="4" id="KW-0808">Transferase</keyword>
<dbReference type="PROSITE" id="PS51094">
    <property type="entry name" value="PTS_EIIA_TYPE_2"/>
    <property type="match status" value="1"/>
</dbReference>
<dbReference type="Pfam" id="PF00359">
    <property type="entry name" value="PTS_EIIA_2"/>
    <property type="match status" value="1"/>
</dbReference>
<dbReference type="InterPro" id="IPR016152">
    <property type="entry name" value="PTrfase/Anion_transptr"/>
</dbReference>
<evidence type="ECO:0000259" key="7">
    <source>
        <dbReference type="PROSITE" id="PS51094"/>
    </source>
</evidence>
<evidence type="ECO:0000313" key="8">
    <source>
        <dbReference type="EMBL" id="AHM81075.1"/>
    </source>
</evidence>
<dbReference type="PANTHER" id="PTHR36203:SF5">
    <property type="entry name" value="PTS SYSTEM, EIIA COMPONENT"/>
    <property type="match status" value="1"/>
</dbReference>
<keyword evidence="3" id="KW-0963">Cytoplasm</keyword>
<dbReference type="PATRIC" id="fig|1420013.3.peg.4044"/>
<dbReference type="GO" id="GO:0016301">
    <property type="term" value="F:kinase activity"/>
    <property type="evidence" value="ECO:0007669"/>
    <property type="project" value="UniProtKB-KW"/>
</dbReference>
<keyword evidence="6" id="KW-0418">Kinase</keyword>
<evidence type="ECO:0000256" key="6">
    <source>
        <dbReference type="ARBA" id="ARBA00022777"/>
    </source>
</evidence>
<evidence type="ECO:0000313" key="9">
    <source>
        <dbReference type="Proteomes" id="UP000019586"/>
    </source>
</evidence>
<feature type="domain" description="PTS EIIA type-2" evidence="7">
    <location>
        <begin position="29"/>
        <end position="171"/>
    </location>
</feature>
<dbReference type="SUPFAM" id="SSF55804">
    <property type="entry name" value="Phoshotransferase/anion transport protein"/>
    <property type="match status" value="1"/>
</dbReference>
<evidence type="ECO:0000256" key="1">
    <source>
        <dbReference type="ARBA" id="ARBA00004496"/>
    </source>
</evidence>
<dbReference type="Gene3D" id="3.40.930.10">
    <property type="entry name" value="Mannitol-specific EII, Chain A"/>
    <property type="match status" value="1"/>
</dbReference>
<dbReference type="InterPro" id="IPR051351">
    <property type="entry name" value="Ascorbate-PTS_EIIA_comp"/>
</dbReference>
<evidence type="ECO:0000256" key="3">
    <source>
        <dbReference type="ARBA" id="ARBA00022490"/>
    </source>
</evidence>
<comment type="subcellular location">
    <subcellularLocation>
        <location evidence="1">Cytoplasm</location>
    </subcellularLocation>
</comment>
<dbReference type="AlphaFoldDB" id="W8UPQ6"/>
<dbReference type="HOGENOM" id="CLU_072531_2_0_6"/>
<evidence type="ECO:0000256" key="4">
    <source>
        <dbReference type="ARBA" id="ARBA00022679"/>
    </source>
</evidence>
<gene>
    <name evidence="8" type="ORF">KPNJ2_04295</name>
</gene>
<protein>
    <recommendedName>
        <fullName evidence="7">PTS EIIA type-2 domain-containing protein</fullName>
    </recommendedName>
</protein>
<evidence type="ECO:0000256" key="5">
    <source>
        <dbReference type="ARBA" id="ARBA00022683"/>
    </source>
</evidence>
<dbReference type="KEGG" id="kps:KPNJ2_04295"/>
<dbReference type="GO" id="GO:0009401">
    <property type="term" value="P:phosphoenolpyruvate-dependent sugar phosphotransferase system"/>
    <property type="evidence" value="ECO:0007669"/>
    <property type="project" value="UniProtKB-KW"/>
</dbReference>
<dbReference type="PANTHER" id="PTHR36203">
    <property type="entry name" value="ASCORBATE-SPECIFIC PTS SYSTEM EIIA COMPONENT"/>
    <property type="match status" value="1"/>
</dbReference>
<reference evidence="8 9" key="1">
    <citation type="journal article" date="2014" name="Proc. Natl. Acad. Sci. U.S.A.">
        <title>Molecular dissection of the evolution of carbapenem-resistant multilocus sequence type 258 Klebsiella pneumoniae.</title>
        <authorList>
            <person name="Deleo F.R."/>
            <person name="Chen L."/>
            <person name="Porcella S.F."/>
            <person name="Martens C.A."/>
            <person name="Kobayashi S.D."/>
            <person name="Porter A.R."/>
            <person name="Chavda K.D."/>
            <person name="Jacobs M.R."/>
            <person name="Mathema B."/>
            <person name="Olsen R.J."/>
            <person name="Bonomo R.A."/>
            <person name="Musser J.M."/>
            <person name="Kreiswirth B.N."/>
        </authorList>
    </citation>
    <scope>NUCLEOTIDE SEQUENCE [LARGE SCALE GENOMIC DNA]</scope>
    <source>
        <strain evidence="8">30684/NJST258_2</strain>
    </source>
</reference>
<organism evidence="8 9">
    <name type="scientific">Klebsiella pneumoniae 30684/NJST258_2</name>
    <dbReference type="NCBI Taxonomy" id="1420013"/>
    <lineage>
        <taxon>Bacteria</taxon>
        <taxon>Pseudomonadati</taxon>
        <taxon>Pseudomonadota</taxon>
        <taxon>Gammaproteobacteria</taxon>
        <taxon>Enterobacterales</taxon>
        <taxon>Enterobacteriaceae</taxon>
        <taxon>Klebsiella/Raoultella group</taxon>
        <taxon>Klebsiella</taxon>
        <taxon>Klebsiella pneumoniae complex</taxon>
    </lineage>
</organism>
<proteinExistence type="predicted"/>
<dbReference type="Proteomes" id="UP000019586">
    <property type="component" value="Chromosome"/>
</dbReference>
<accession>W8UPQ6</accession>
<keyword evidence="5" id="KW-0598">Phosphotransferase system</keyword>
<evidence type="ECO:0000256" key="2">
    <source>
        <dbReference type="ARBA" id="ARBA00022448"/>
    </source>
</evidence>
<dbReference type="InterPro" id="IPR002178">
    <property type="entry name" value="PTS_EIIA_type-2_dom"/>
</dbReference>
<keyword evidence="2" id="KW-0813">Transport</keyword>
<dbReference type="GO" id="GO:0005737">
    <property type="term" value="C:cytoplasm"/>
    <property type="evidence" value="ECO:0007669"/>
    <property type="project" value="UniProtKB-SubCell"/>
</dbReference>